<dbReference type="PROSITE" id="PS50977">
    <property type="entry name" value="HTH_TETR_2"/>
    <property type="match status" value="1"/>
</dbReference>
<evidence type="ECO:0000313" key="8">
    <source>
        <dbReference type="Proteomes" id="UP000294947"/>
    </source>
</evidence>
<dbReference type="AlphaFoldDB" id="A0A4V2YM31"/>
<reference evidence="7 8" key="1">
    <citation type="submission" date="2019-03" db="EMBL/GenBank/DDBJ databases">
        <title>Draft genome sequences of novel Actinobacteria.</title>
        <authorList>
            <person name="Sahin N."/>
            <person name="Ay H."/>
            <person name="Saygin H."/>
        </authorList>
    </citation>
    <scope>NUCLEOTIDE SEQUENCE [LARGE SCALE GENOMIC DNA]</scope>
    <source>
        <strain evidence="7 8">7K502</strain>
    </source>
</reference>
<keyword evidence="8" id="KW-1185">Reference proteome</keyword>
<comment type="caution">
    <text evidence="7">The sequence shown here is derived from an EMBL/GenBank/DDBJ whole genome shotgun (WGS) entry which is preliminary data.</text>
</comment>
<organism evidence="7 8">
    <name type="scientific">Saccharopolyspora elongata</name>
    <dbReference type="NCBI Taxonomy" id="2530387"/>
    <lineage>
        <taxon>Bacteria</taxon>
        <taxon>Bacillati</taxon>
        <taxon>Actinomycetota</taxon>
        <taxon>Actinomycetes</taxon>
        <taxon>Pseudonocardiales</taxon>
        <taxon>Pseudonocardiaceae</taxon>
        <taxon>Saccharopolyspora</taxon>
    </lineage>
</organism>
<evidence type="ECO:0000256" key="1">
    <source>
        <dbReference type="ARBA" id="ARBA00023015"/>
    </source>
</evidence>
<keyword evidence="3" id="KW-0804">Transcription</keyword>
<evidence type="ECO:0000256" key="2">
    <source>
        <dbReference type="ARBA" id="ARBA00023125"/>
    </source>
</evidence>
<dbReference type="Pfam" id="PF00440">
    <property type="entry name" value="TetR_N"/>
    <property type="match status" value="1"/>
</dbReference>
<dbReference type="PANTHER" id="PTHR30055">
    <property type="entry name" value="HTH-TYPE TRANSCRIPTIONAL REGULATOR RUTR"/>
    <property type="match status" value="1"/>
</dbReference>
<feature type="compositionally biased region" description="Basic and acidic residues" evidence="5">
    <location>
        <begin position="125"/>
        <end position="141"/>
    </location>
</feature>
<dbReference type="OrthoDB" id="3539650at2"/>
<dbReference type="Gene3D" id="1.10.357.10">
    <property type="entry name" value="Tetracycline Repressor, domain 2"/>
    <property type="match status" value="1"/>
</dbReference>
<dbReference type="SUPFAM" id="SSF46689">
    <property type="entry name" value="Homeodomain-like"/>
    <property type="match status" value="1"/>
</dbReference>
<dbReference type="InterPro" id="IPR001647">
    <property type="entry name" value="HTH_TetR"/>
</dbReference>
<evidence type="ECO:0000256" key="4">
    <source>
        <dbReference type="PROSITE-ProRule" id="PRU00335"/>
    </source>
</evidence>
<protein>
    <submittedName>
        <fullName evidence="7">TetR/AcrR family transcriptional regulator</fullName>
    </submittedName>
</protein>
<dbReference type="GO" id="GO:0003700">
    <property type="term" value="F:DNA-binding transcription factor activity"/>
    <property type="evidence" value="ECO:0007669"/>
    <property type="project" value="TreeGrafter"/>
</dbReference>
<proteinExistence type="predicted"/>
<gene>
    <name evidence="7" type="ORF">E1288_20605</name>
</gene>
<sequence length="204" mass="22006">MVETKTRRRAPGMSPEERRAMIIAAAVPLVAEYGAAVTTSRIARAAGIGEATIFRVFADKDELLGACVAEAVRPDHVVREIGSISIDEPLAQRLVDAADALAAHLERMGAVVGSLHASGQLRGQRGADRERPAADDRAESMRQVRDAIAELFEPERGTLRLPPEKLAAMFLGLLFVRPRAEEPAPVETAEIVEVFLHGAIEEAK</sequence>
<evidence type="ECO:0000313" key="7">
    <source>
        <dbReference type="EMBL" id="TDD48937.1"/>
    </source>
</evidence>
<evidence type="ECO:0000259" key="6">
    <source>
        <dbReference type="PROSITE" id="PS50977"/>
    </source>
</evidence>
<evidence type="ECO:0000256" key="5">
    <source>
        <dbReference type="SAM" id="MobiDB-lite"/>
    </source>
</evidence>
<name>A0A4V2YM31_9PSEU</name>
<feature type="domain" description="HTH tetR-type" evidence="6">
    <location>
        <begin position="16"/>
        <end position="75"/>
    </location>
</feature>
<feature type="region of interest" description="Disordered" evidence="5">
    <location>
        <begin position="121"/>
        <end position="141"/>
    </location>
</feature>
<evidence type="ECO:0000256" key="3">
    <source>
        <dbReference type="ARBA" id="ARBA00023163"/>
    </source>
</evidence>
<dbReference type="Proteomes" id="UP000294947">
    <property type="component" value="Unassembled WGS sequence"/>
</dbReference>
<feature type="DNA-binding region" description="H-T-H motif" evidence="4">
    <location>
        <begin position="38"/>
        <end position="57"/>
    </location>
</feature>
<dbReference type="InterPro" id="IPR050109">
    <property type="entry name" value="HTH-type_TetR-like_transc_reg"/>
</dbReference>
<dbReference type="GO" id="GO:0000976">
    <property type="term" value="F:transcription cis-regulatory region binding"/>
    <property type="evidence" value="ECO:0007669"/>
    <property type="project" value="TreeGrafter"/>
</dbReference>
<dbReference type="EMBL" id="SMKW01000027">
    <property type="protein sequence ID" value="TDD48937.1"/>
    <property type="molecule type" value="Genomic_DNA"/>
</dbReference>
<keyword evidence="1" id="KW-0805">Transcription regulation</keyword>
<accession>A0A4V2YM31</accession>
<keyword evidence="2 4" id="KW-0238">DNA-binding</keyword>
<dbReference type="InterPro" id="IPR009057">
    <property type="entry name" value="Homeodomain-like_sf"/>
</dbReference>
<dbReference type="PRINTS" id="PR00455">
    <property type="entry name" value="HTHTETR"/>
</dbReference>
<dbReference type="PANTHER" id="PTHR30055:SF238">
    <property type="entry name" value="MYCOFACTOCIN BIOSYNTHESIS TRANSCRIPTIONAL REGULATOR MFTR-RELATED"/>
    <property type="match status" value="1"/>
</dbReference>